<keyword evidence="3 4" id="KW-0472">Membrane</keyword>
<name>A0A245ZRM1_9SPHN</name>
<sequence>MFACGAETPKHAGTTGVWHHVAKLLPQAEVTEAERERGLRLLIVEAAFSGGAAALTTGVILTAFALHLGASNLMVGVLASAPFLSQLLQLPAIGMVERWRQRKQIAVTTSLIGRAMLAVMAMLAFFHGTGPLLLFLAAQLLLCGLGAIGACAWNSWMRDLAPEERLGKVFAQRTIWLTAISLVLGLVAALALDWTAPGSTARNLVFAGMFAAGCITGLISARVVAAMPEPLMPPAAGALRLTELLSQPLRDHNFKRLLVFVASWQFAINFATPFFTVFIVRQLHFNVSFVMVLSVVSQIANIAALRMWGRLSDRFANKSVLAVCAPTYILAIVGMIGASQLGDRNLVKIWLMLLHAVMGASIAGVTLTSTNIALKLSPRGSATAYVATNAMVTAVAAGLAPILGGLLADFFAARQFELVARWSGPSGVWALPLVVTQWDFYFLVAGIIGLYAIHRLSMVEEHGEIERREMVEQVLNETRRTIRNISSVAGLRAATDLPGTLLRDARLRLRLRRAQQARARRHTY</sequence>
<dbReference type="CDD" id="cd06174">
    <property type="entry name" value="MFS"/>
    <property type="match status" value="1"/>
</dbReference>
<evidence type="ECO:0000256" key="1">
    <source>
        <dbReference type="ARBA" id="ARBA00022692"/>
    </source>
</evidence>
<accession>A0A245ZRM1</accession>
<dbReference type="Proteomes" id="UP000197783">
    <property type="component" value="Unassembled WGS sequence"/>
</dbReference>
<evidence type="ECO:0000313" key="5">
    <source>
        <dbReference type="EMBL" id="OWK32382.1"/>
    </source>
</evidence>
<feature type="transmembrane region" description="Helical" evidence="4">
    <location>
        <begin position="41"/>
        <end position="67"/>
    </location>
</feature>
<proteinExistence type="predicted"/>
<dbReference type="SUPFAM" id="SSF103473">
    <property type="entry name" value="MFS general substrate transporter"/>
    <property type="match status" value="1"/>
</dbReference>
<feature type="transmembrane region" description="Helical" evidence="4">
    <location>
        <begin position="204"/>
        <end position="225"/>
    </location>
</feature>
<feature type="transmembrane region" description="Helical" evidence="4">
    <location>
        <begin position="174"/>
        <end position="192"/>
    </location>
</feature>
<dbReference type="AlphaFoldDB" id="A0A245ZRM1"/>
<feature type="transmembrane region" description="Helical" evidence="4">
    <location>
        <begin position="73"/>
        <end position="93"/>
    </location>
</feature>
<dbReference type="PANTHER" id="PTHR23526:SF2">
    <property type="entry name" value="MAJOR FACILITATOR SUPERFAMILY (MFS) PROFILE DOMAIN-CONTAINING PROTEIN"/>
    <property type="match status" value="1"/>
</dbReference>
<feature type="transmembrane region" description="Helical" evidence="4">
    <location>
        <begin position="105"/>
        <end position="126"/>
    </location>
</feature>
<reference evidence="5 6" key="1">
    <citation type="submission" date="2017-03" db="EMBL/GenBank/DDBJ databases">
        <title>Genome sequence of Sphingomonas mucosissima DSM 17494.</title>
        <authorList>
            <person name="Poehlein A."/>
            <person name="Wuebbeler J.H."/>
            <person name="Steinbuechel A."/>
            <person name="Daniel R."/>
        </authorList>
    </citation>
    <scope>NUCLEOTIDE SEQUENCE [LARGE SCALE GENOMIC DNA]</scope>
    <source>
        <strain evidence="5 6">DSM 17494</strain>
    </source>
</reference>
<dbReference type="InterPro" id="IPR052528">
    <property type="entry name" value="Sugar_transport-like"/>
</dbReference>
<dbReference type="InterPro" id="IPR036259">
    <property type="entry name" value="MFS_trans_sf"/>
</dbReference>
<keyword evidence="1 4" id="KW-0812">Transmembrane</keyword>
<dbReference type="PANTHER" id="PTHR23526">
    <property type="entry name" value="INTEGRAL MEMBRANE TRANSPORT PROTEIN-RELATED"/>
    <property type="match status" value="1"/>
</dbReference>
<organism evidence="5 6">
    <name type="scientific">Sphingomonas mucosissima</name>
    <dbReference type="NCBI Taxonomy" id="370959"/>
    <lineage>
        <taxon>Bacteria</taxon>
        <taxon>Pseudomonadati</taxon>
        <taxon>Pseudomonadota</taxon>
        <taxon>Alphaproteobacteria</taxon>
        <taxon>Sphingomonadales</taxon>
        <taxon>Sphingomonadaceae</taxon>
        <taxon>Sphingomonas</taxon>
    </lineage>
</organism>
<feature type="transmembrane region" description="Helical" evidence="4">
    <location>
        <begin position="285"/>
        <end position="308"/>
    </location>
</feature>
<gene>
    <name evidence="5" type="ORF">SPMU_07070</name>
</gene>
<evidence type="ECO:0000313" key="6">
    <source>
        <dbReference type="Proteomes" id="UP000197783"/>
    </source>
</evidence>
<evidence type="ECO:0000256" key="4">
    <source>
        <dbReference type="SAM" id="Phobius"/>
    </source>
</evidence>
<feature type="transmembrane region" description="Helical" evidence="4">
    <location>
        <begin position="132"/>
        <end position="153"/>
    </location>
</feature>
<feature type="transmembrane region" description="Helical" evidence="4">
    <location>
        <begin position="257"/>
        <end position="279"/>
    </location>
</feature>
<comment type="caution">
    <text evidence="5">The sequence shown here is derived from an EMBL/GenBank/DDBJ whole genome shotgun (WGS) entry which is preliminary data.</text>
</comment>
<evidence type="ECO:0000256" key="2">
    <source>
        <dbReference type="ARBA" id="ARBA00022989"/>
    </source>
</evidence>
<feature type="transmembrane region" description="Helical" evidence="4">
    <location>
        <begin position="386"/>
        <end position="408"/>
    </location>
</feature>
<dbReference type="GO" id="GO:0022857">
    <property type="term" value="F:transmembrane transporter activity"/>
    <property type="evidence" value="ECO:0007669"/>
    <property type="project" value="InterPro"/>
</dbReference>
<dbReference type="InterPro" id="IPR011701">
    <property type="entry name" value="MFS"/>
</dbReference>
<feature type="transmembrane region" description="Helical" evidence="4">
    <location>
        <begin position="320"/>
        <end position="338"/>
    </location>
</feature>
<keyword evidence="6" id="KW-1185">Reference proteome</keyword>
<protein>
    <submittedName>
        <fullName evidence="5">Major facilitator superfamily protein</fullName>
    </submittedName>
</protein>
<dbReference type="Gene3D" id="1.20.1250.20">
    <property type="entry name" value="MFS general substrate transporter like domains"/>
    <property type="match status" value="2"/>
</dbReference>
<keyword evidence="2 4" id="KW-1133">Transmembrane helix</keyword>
<feature type="transmembrane region" description="Helical" evidence="4">
    <location>
        <begin position="350"/>
        <end position="374"/>
    </location>
</feature>
<dbReference type="Pfam" id="PF07690">
    <property type="entry name" value="MFS_1"/>
    <property type="match status" value="1"/>
</dbReference>
<dbReference type="EMBL" id="NBBJ01000001">
    <property type="protein sequence ID" value="OWK32382.1"/>
    <property type="molecule type" value="Genomic_DNA"/>
</dbReference>
<feature type="transmembrane region" description="Helical" evidence="4">
    <location>
        <begin position="428"/>
        <end position="453"/>
    </location>
</feature>
<evidence type="ECO:0000256" key="3">
    <source>
        <dbReference type="ARBA" id="ARBA00023136"/>
    </source>
</evidence>